<comment type="similarity">
    <text evidence="2">Belongs to the lipin family.</text>
</comment>
<organism evidence="8 9">
    <name type="scientific">Phytophthora cactorum</name>
    <dbReference type="NCBI Taxonomy" id="29920"/>
    <lineage>
        <taxon>Eukaryota</taxon>
        <taxon>Sar</taxon>
        <taxon>Stramenopiles</taxon>
        <taxon>Oomycota</taxon>
        <taxon>Peronosporomycetes</taxon>
        <taxon>Peronosporales</taxon>
        <taxon>Peronosporaceae</taxon>
        <taxon>Phytophthora</taxon>
    </lineage>
</organism>
<evidence type="ECO:0000259" key="7">
    <source>
        <dbReference type="SMART" id="SM00775"/>
    </source>
</evidence>
<dbReference type="EMBL" id="JAENGZ010000105">
    <property type="protein sequence ID" value="KAG6969097.1"/>
    <property type="molecule type" value="Genomic_DNA"/>
</dbReference>
<evidence type="ECO:0000256" key="3">
    <source>
        <dbReference type="ARBA" id="ARBA00012638"/>
    </source>
</evidence>
<dbReference type="PANTHER" id="PTHR12181:SF12">
    <property type="entry name" value="PHOSPHATIDATE PHOSPHATASE"/>
    <property type="match status" value="1"/>
</dbReference>
<dbReference type="InterPro" id="IPR007651">
    <property type="entry name" value="Lipin_N"/>
</dbReference>
<feature type="region of interest" description="Disordered" evidence="6">
    <location>
        <begin position="121"/>
        <end position="152"/>
    </location>
</feature>
<gene>
    <name evidence="8" type="ORF">JG687_00003408</name>
</gene>
<dbReference type="VEuPathDB" id="FungiDB:PC110_g20186"/>
<evidence type="ECO:0000256" key="4">
    <source>
        <dbReference type="ARBA" id="ARBA00022801"/>
    </source>
</evidence>
<dbReference type="AlphaFoldDB" id="A0A8T1UW98"/>
<dbReference type="Proteomes" id="UP000688947">
    <property type="component" value="Unassembled WGS sequence"/>
</dbReference>
<dbReference type="PROSITE" id="PS50005">
    <property type="entry name" value="TPR"/>
    <property type="match status" value="1"/>
</dbReference>
<proteinExistence type="inferred from homology"/>
<dbReference type="InterPro" id="IPR031703">
    <property type="entry name" value="Lipin_mid"/>
</dbReference>
<dbReference type="OrthoDB" id="4567at2759"/>
<evidence type="ECO:0000313" key="8">
    <source>
        <dbReference type="EMBL" id="KAG6969097.1"/>
    </source>
</evidence>
<sequence>MNVIYSVKDYVSNVFHQDLGSGVIDVVAVQQPDGSLRCSPFHVHFGKFKPEDKQQVTLEVNGQVVDGVRMKLGAAGEAYFVHQVQEPVDEKDYLASPLPSPLSSIGDTEELVHNDAFATSEALEPEDEENAAEMHQDGKRNESSDRLTWGWGALPSMRPEEEADDELPSMVKSASVYFDAVDIEATAAASGNVDYYDHPSMSLCGHLLDEAETEEEMHRIFSEHIVTFDFFRANPAKILANPDLRFFVSGQISSYDADMQAYLVSRVLFPYSQHLPVGTSPHEEMENTLTKTIETRTENASKTREDLISGSSLSRSTHCHTLEPLHEVLSDDGGSTQDTASISSEPYFKKSLKPSREELLAMSLCVGMNDVAFVLRSHDSGELARVTAKLYLWPVTAKVVIAQIDGAISSSAATGSMFKRRDPAAMHPGAVEFYSKLARNGYRVVYVTCLGLSQANLLHTLLHNSAREDGEIALPMGPVLLSPDRLLAYSNEMIDAEDFKIAALGALRSLFPREVNPFYAAFGTTQTDSVVFTQVGVFSGKVFVVDPTDGSLRHRSLMGFHESYTSLLDRMDAMFPPIYSPTTQVSISRDQQIVRPPPLDSMQYAQISASMFGNNVMEKIKRADSLSVQLERSNRFMDAMHTYEQAAKMLKREEASGVIMDELKWLRIDYEIRCVQLVALCMCGARKTATGGDNTAFLLLKKAEELTARDGLQYCKKHVQRAAVYQNVANYYKKQKKYQAALQAAEKAVRINDKLPPSDRYPIAYFLQACLHGLLQEPAKAGFMYTACLAVAESQRPANETPQTAEVFYTLKAATLHNLAIEWANLNMPDQTRDALASAMEVGVHYLAQTHPVVVRILETYKGAVEAKHEDNTLVQDPVVEAAGTGMAAAEVSLERAASNINCSPSIPEAVAKVSIVPDTTTKPTTIPEIHLEAGPSTAKPALDAEVSEVMAAVLSQVSIAPAKPVEVEPVVETAASERGESVAVDAVDAVEVAAAVEAMVEDAVDAVEVAAAVEAVVEAAISAAESTPAATETAGLQEMLTEAAMPAETVEEVAAAPAKEEPAVDAEVSEVMAAVLSQVSIAPAKPVEVEPVVETAASERGESVAVDAVEVAAAVEAVVEAAISAAESTPAATETAGLQEMLTEAAMPAETVEEVAAAPAKEEPAVDAEVSEVMAAVLSQVSIAPAKPVEVEPVVETAASERGESVAVDAEEGDAKVNVGYFTMACLT</sequence>
<dbReference type="InterPro" id="IPR031315">
    <property type="entry name" value="LNS2/PITP"/>
</dbReference>
<feature type="domain" description="LNS2/PITP" evidence="7">
    <location>
        <begin position="399"/>
        <end position="555"/>
    </location>
</feature>
<evidence type="ECO:0000256" key="6">
    <source>
        <dbReference type="SAM" id="MobiDB-lite"/>
    </source>
</evidence>
<dbReference type="EC" id="3.1.3.4" evidence="3"/>
<feature type="compositionally biased region" description="Basic and acidic residues" evidence="6">
    <location>
        <begin position="132"/>
        <end position="145"/>
    </location>
</feature>
<keyword evidence="4" id="KW-0378">Hydrolase</keyword>
<evidence type="ECO:0000313" key="9">
    <source>
        <dbReference type="Proteomes" id="UP000688947"/>
    </source>
</evidence>
<name>A0A8T1UW98_9STRA</name>
<evidence type="ECO:0000256" key="2">
    <source>
        <dbReference type="ARBA" id="ARBA00005476"/>
    </source>
</evidence>
<reference evidence="8" key="1">
    <citation type="submission" date="2021-01" db="EMBL/GenBank/DDBJ databases">
        <title>Phytophthora aleatoria, a newly-described species from Pinus radiata is distinct from Phytophthora cactorum isolates based on comparative genomics.</title>
        <authorList>
            <person name="Mcdougal R."/>
            <person name="Panda P."/>
            <person name="Williams N."/>
            <person name="Studholme D.J."/>
        </authorList>
    </citation>
    <scope>NUCLEOTIDE SEQUENCE</scope>
    <source>
        <strain evidence="8">NZFS 3830</strain>
    </source>
</reference>
<dbReference type="VEuPathDB" id="FungiDB:PC110_g20187"/>
<comment type="caution">
    <text evidence="8">The sequence shown here is derived from an EMBL/GenBank/DDBJ whole genome shotgun (WGS) entry which is preliminary data.</text>
</comment>
<dbReference type="PANTHER" id="PTHR12181">
    <property type="entry name" value="LIPIN"/>
    <property type="match status" value="1"/>
</dbReference>
<dbReference type="SMART" id="SM00775">
    <property type="entry name" value="LNS2"/>
    <property type="match status" value="1"/>
</dbReference>
<dbReference type="Pfam" id="PF04571">
    <property type="entry name" value="Lipin_N"/>
    <property type="match status" value="1"/>
</dbReference>
<dbReference type="Pfam" id="PF08235">
    <property type="entry name" value="LNS2"/>
    <property type="match status" value="1"/>
</dbReference>
<feature type="repeat" description="TPR" evidence="5">
    <location>
        <begin position="722"/>
        <end position="755"/>
    </location>
</feature>
<accession>A0A8T1UW98</accession>
<evidence type="ECO:0000256" key="5">
    <source>
        <dbReference type="PROSITE-ProRule" id="PRU00339"/>
    </source>
</evidence>
<dbReference type="InterPro" id="IPR019734">
    <property type="entry name" value="TPR_rpt"/>
</dbReference>
<protein>
    <recommendedName>
        <fullName evidence="3">phosphatidate phosphatase</fullName>
        <ecNumber evidence="3">3.1.3.4</ecNumber>
    </recommendedName>
</protein>
<evidence type="ECO:0000256" key="1">
    <source>
        <dbReference type="ARBA" id="ARBA00001946"/>
    </source>
</evidence>
<dbReference type="Pfam" id="PF16876">
    <property type="entry name" value="Lipin_mid"/>
    <property type="match status" value="1"/>
</dbReference>
<comment type="cofactor">
    <cofactor evidence="1">
        <name>Mg(2+)</name>
        <dbReference type="ChEBI" id="CHEBI:18420"/>
    </cofactor>
</comment>
<dbReference type="GO" id="GO:0008195">
    <property type="term" value="F:phosphatidate phosphatase activity"/>
    <property type="evidence" value="ECO:0007669"/>
    <property type="project" value="UniProtKB-EC"/>
</dbReference>
<keyword evidence="5" id="KW-0802">TPR repeat</keyword>
<dbReference type="InterPro" id="IPR013209">
    <property type="entry name" value="LNS2"/>
</dbReference>
<dbReference type="SMART" id="SM00028">
    <property type="entry name" value="TPR"/>
    <property type="match status" value="3"/>
</dbReference>
<dbReference type="InterPro" id="IPR026058">
    <property type="entry name" value="LIPIN"/>
</dbReference>